<dbReference type="RefSeq" id="WP_381198448.1">
    <property type="nucleotide sequence ID" value="NZ_JBHSFE010000016.1"/>
</dbReference>
<evidence type="ECO:0000313" key="4">
    <source>
        <dbReference type="Proteomes" id="UP001595993"/>
    </source>
</evidence>
<dbReference type="InterPro" id="IPR049449">
    <property type="entry name" value="TesB_ACOT8-like_N"/>
</dbReference>
<dbReference type="PANTHER" id="PTHR38110:SF1">
    <property type="entry name" value="THIOESTERASE DOMAIN-CONTAINING PROTEIN"/>
    <property type="match status" value="1"/>
</dbReference>
<dbReference type="PANTHER" id="PTHR38110">
    <property type="entry name" value="CHROMOSOME 23, WHOLE GENOME SHOTGUN SEQUENCE"/>
    <property type="match status" value="1"/>
</dbReference>
<feature type="domain" description="Acyl-CoA thioesterase-like C-terminal" evidence="2">
    <location>
        <begin position="122"/>
        <end position="254"/>
    </location>
</feature>
<protein>
    <submittedName>
        <fullName evidence="3">Acyl-CoA thioesterase</fullName>
    </submittedName>
</protein>
<dbReference type="Gene3D" id="2.40.160.210">
    <property type="entry name" value="Acyl-CoA thioesterase, double hotdog domain"/>
    <property type="match status" value="1"/>
</dbReference>
<evidence type="ECO:0000259" key="2">
    <source>
        <dbReference type="Pfam" id="PF20789"/>
    </source>
</evidence>
<dbReference type="InterPro" id="IPR052389">
    <property type="entry name" value="Sec_Metab_Biosynth-Assoc"/>
</dbReference>
<comment type="caution">
    <text evidence="3">The sequence shown here is derived from an EMBL/GenBank/DDBJ whole genome shotgun (WGS) entry which is preliminary data.</text>
</comment>
<gene>
    <name evidence="3" type="ORF">ACFO9E_21940</name>
</gene>
<evidence type="ECO:0000259" key="1">
    <source>
        <dbReference type="Pfam" id="PF13622"/>
    </source>
</evidence>
<reference evidence="4" key="1">
    <citation type="journal article" date="2019" name="Int. J. Syst. Evol. Microbiol.">
        <title>The Global Catalogue of Microorganisms (GCM) 10K type strain sequencing project: providing services to taxonomists for standard genome sequencing and annotation.</title>
        <authorList>
            <consortium name="The Broad Institute Genomics Platform"/>
            <consortium name="The Broad Institute Genome Sequencing Center for Infectious Disease"/>
            <person name="Wu L."/>
            <person name="Ma J."/>
        </authorList>
    </citation>
    <scope>NUCLEOTIDE SEQUENCE [LARGE SCALE GENOMIC DNA]</scope>
    <source>
        <strain evidence="4">CGMCC 4.7139</strain>
    </source>
</reference>
<organism evidence="3 4">
    <name type="scientific">Streptomyces maoxianensis</name>
    <dbReference type="NCBI Taxonomy" id="1459942"/>
    <lineage>
        <taxon>Bacteria</taxon>
        <taxon>Bacillati</taxon>
        <taxon>Actinomycetota</taxon>
        <taxon>Actinomycetes</taxon>
        <taxon>Kitasatosporales</taxon>
        <taxon>Streptomycetaceae</taxon>
        <taxon>Streptomyces</taxon>
    </lineage>
</organism>
<proteinExistence type="predicted"/>
<dbReference type="Proteomes" id="UP001595993">
    <property type="component" value="Unassembled WGS sequence"/>
</dbReference>
<dbReference type="InterPro" id="IPR042171">
    <property type="entry name" value="Acyl-CoA_hotdog"/>
</dbReference>
<feature type="domain" description="Acyl-CoA thioesterase-like N-terminal HotDog" evidence="1">
    <location>
        <begin position="17"/>
        <end position="103"/>
    </location>
</feature>
<sequence>MGIPTVDADAVVAGVDPSWWSWDGAHGGYAAALALTAVRDRLAARGSEPRPVRTLNAHFLTPVDERPMHFGTDVPRAGRRAAVCAFTGRQGGDAVLTGAAVFGRGGAGPAYDAWPAPAVPGPEDCQPFALPRELAAFARHLEIRPATGARPLGGGPRAELTAWIRFADGRPLDAEAVVILSDALPPALFALWTAPRPVPTAELTVHFTDALDTGPATGWALVRIRTEHAGSGWAIDDSAVWSADGRLLALARQARIIQHGGRHDIQDSSEGVRHA</sequence>
<name>A0ABV9G862_9ACTN</name>
<accession>A0ABV9G862</accession>
<dbReference type="InterPro" id="IPR049450">
    <property type="entry name" value="ACOT8-like_C"/>
</dbReference>
<dbReference type="EMBL" id="JBHSFE010000016">
    <property type="protein sequence ID" value="MFC4610443.1"/>
    <property type="molecule type" value="Genomic_DNA"/>
</dbReference>
<keyword evidence="4" id="KW-1185">Reference proteome</keyword>
<dbReference type="Pfam" id="PF13622">
    <property type="entry name" value="4HBT_3"/>
    <property type="match status" value="1"/>
</dbReference>
<dbReference type="SUPFAM" id="SSF54637">
    <property type="entry name" value="Thioesterase/thiol ester dehydrase-isomerase"/>
    <property type="match status" value="2"/>
</dbReference>
<evidence type="ECO:0000313" key="3">
    <source>
        <dbReference type="EMBL" id="MFC4610443.1"/>
    </source>
</evidence>
<dbReference type="InterPro" id="IPR029069">
    <property type="entry name" value="HotDog_dom_sf"/>
</dbReference>
<dbReference type="Pfam" id="PF20789">
    <property type="entry name" value="4HBT_3C"/>
    <property type="match status" value="1"/>
</dbReference>